<protein>
    <submittedName>
        <fullName evidence="1">Uncharacterized protein</fullName>
    </submittedName>
</protein>
<dbReference type="Proteomes" id="UP000837803">
    <property type="component" value="Unassembled WGS sequence"/>
</dbReference>
<reference evidence="1" key="1">
    <citation type="submission" date="2021-12" db="EMBL/GenBank/DDBJ databases">
        <authorList>
            <person name="Rodrigo-Torres L."/>
            <person name="Arahal R. D."/>
            <person name="Lucena T."/>
        </authorList>
    </citation>
    <scope>NUCLEOTIDE SEQUENCE</scope>
    <source>
        <strain evidence="1">CECT 8419</strain>
    </source>
</reference>
<evidence type="ECO:0000313" key="2">
    <source>
        <dbReference type="Proteomes" id="UP000837803"/>
    </source>
</evidence>
<comment type="caution">
    <text evidence="1">The sequence shown here is derived from an EMBL/GenBank/DDBJ whole genome shotgun (WGS) entry which is preliminary data.</text>
</comment>
<gene>
    <name evidence="1" type="ORF">LEM8419_01294</name>
</gene>
<dbReference type="RefSeq" id="WP_238750202.1">
    <property type="nucleotide sequence ID" value="NZ_CAKLPZ010000001.1"/>
</dbReference>
<organism evidence="1 2">
    <name type="scientific">Neolewinella maritima</name>
    <dbReference type="NCBI Taxonomy" id="1383882"/>
    <lineage>
        <taxon>Bacteria</taxon>
        <taxon>Pseudomonadati</taxon>
        <taxon>Bacteroidota</taxon>
        <taxon>Saprospiria</taxon>
        <taxon>Saprospirales</taxon>
        <taxon>Lewinellaceae</taxon>
        <taxon>Neolewinella</taxon>
    </lineage>
</organism>
<name>A0ABM9AZC1_9BACT</name>
<dbReference type="EMBL" id="CAKLPZ010000001">
    <property type="protein sequence ID" value="CAH1000147.1"/>
    <property type="molecule type" value="Genomic_DNA"/>
</dbReference>
<evidence type="ECO:0000313" key="1">
    <source>
        <dbReference type="EMBL" id="CAH1000147.1"/>
    </source>
</evidence>
<sequence>MSYITLKNDRKRRRQARTITFLITAATLTGAAHMVGATDQLVELLQQLIATTTSSQPVA</sequence>
<keyword evidence="2" id="KW-1185">Reference proteome</keyword>
<proteinExistence type="predicted"/>
<accession>A0ABM9AZC1</accession>